<keyword evidence="1" id="KW-0812">Transmembrane</keyword>
<protein>
    <submittedName>
        <fullName evidence="2">Uncharacterized protein</fullName>
    </submittedName>
</protein>
<feature type="transmembrane region" description="Helical" evidence="1">
    <location>
        <begin position="52"/>
        <end position="75"/>
    </location>
</feature>
<sequence length="85" mass="10488">MSNIVYLYNYVLIYIYVFYKEIHFRHIKYFTNRIHSKDNDSMKLFFDNMSKYLIFSLILLYLNELNLIIIISFVLTHINVYAFKN</sequence>
<keyword evidence="1" id="KW-1133">Transmembrane helix</keyword>
<reference evidence="2 3" key="1">
    <citation type="submission" date="2016-10" db="EMBL/GenBank/DDBJ databases">
        <authorList>
            <person name="de Groot N.N."/>
        </authorList>
    </citation>
    <scope>NUCLEOTIDE SEQUENCE [LARGE SCALE GENOMIC DNA]</scope>
    <source>
        <strain evidence="2 3">DSM 11978</strain>
    </source>
</reference>
<organism evidence="2 3">
    <name type="scientific">Methanobrevibacter gottschalkii</name>
    <dbReference type="NCBI Taxonomy" id="190974"/>
    <lineage>
        <taxon>Archaea</taxon>
        <taxon>Methanobacteriati</taxon>
        <taxon>Methanobacteriota</taxon>
        <taxon>Methanomada group</taxon>
        <taxon>Methanobacteria</taxon>
        <taxon>Methanobacteriales</taxon>
        <taxon>Methanobacteriaceae</taxon>
        <taxon>Methanobrevibacter</taxon>
    </lineage>
</organism>
<feature type="transmembrane region" description="Helical" evidence="1">
    <location>
        <begin position="6"/>
        <end position="22"/>
    </location>
</feature>
<keyword evidence="1" id="KW-0472">Membrane</keyword>
<dbReference type="AlphaFoldDB" id="A0A1H7NGS8"/>
<evidence type="ECO:0000256" key="1">
    <source>
        <dbReference type="SAM" id="Phobius"/>
    </source>
</evidence>
<proteinExistence type="predicted"/>
<evidence type="ECO:0000313" key="2">
    <source>
        <dbReference type="EMBL" id="SEL22529.1"/>
    </source>
</evidence>
<gene>
    <name evidence="2" type="ORF">SAMN05216439_0203</name>
</gene>
<dbReference type="EMBL" id="FOAK01000012">
    <property type="protein sequence ID" value="SEL22529.1"/>
    <property type="molecule type" value="Genomic_DNA"/>
</dbReference>
<dbReference type="Proteomes" id="UP000199506">
    <property type="component" value="Unassembled WGS sequence"/>
</dbReference>
<accession>A0A1H7NGS8</accession>
<name>A0A1H7NGS8_9EURY</name>
<evidence type="ECO:0000313" key="3">
    <source>
        <dbReference type="Proteomes" id="UP000199506"/>
    </source>
</evidence>